<dbReference type="AntiFam" id="ANF00143">
    <property type="entry name" value="Shadow ORF (opposite mdtB)"/>
</dbReference>
<comment type="caution">
    <text evidence="2">The sequence shown here is derived from an EMBL/GenBank/DDBJ whole genome shotgun (WGS) entry which is preliminary data.</text>
</comment>
<evidence type="ECO:0000256" key="1">
    <source>
        <dbReference type="SAM" id="MobiDB-lite"/>
    </source>
</evidence>
<evidence type="ECO:0000313" key="3">
    <source>
        <dbReference type="Proteomes" id="UP000306324"/>
    </source>
</evidence>
<feature type="compositionally biased region" description="Basic and acidic residues" evidence="1">
    <location>
        <begin position="97"/>
        <end position="136"/>
    </location>
</feature>
<feature type="region of interest" description="Disordered" evidence="1">
    <location>
        <begin position="97"/>
        <end position="157"/>
    </location>
</feature>
<dbReference type="EMBL" id="SWAD01000035">
    <property type="protein sequence ID" value="TMQ76998.1"/>
    <property type="molecule type" value="Genomic_DNA"/>
</dbReference>
<feature type="region of interest" description="Disordered" evidence="1">
    <location>
        <begin position="37"/>
        <end position="74"/>
    </location>
</feature>
<proteinExistence type="predicted"/>
<dbReference type="Proteomes" id="UP000306324">
    <property type="component" value="Unassembled WGS sequence"/>
</dbReference>
<name>A0A5S4ENR8_9PROT</name>
<sequence>MVQFISVQQQVAQVGGEQYRHDPGNQQRDAHYRENRKGIFTGAGPGQTDRHEADGSNQGAGEHRKSSRGVGEGGRAEAIPTLFHFHDHHFDGNDRVVDQQTQRDDQRTERDPLQVDPEYGHQQEGDRQYQRNRQGDDGAGAHAEAEEGDCQDNQDGFGQRRHEEVHRLADDLRLIGDDVHVDSQRQLFLQSLGFGAQAVAKPDHVAPLVHGDGDADRVLTLNAHAGCRWIGKAAFNRCDVAEAEPVPVGLDADLANTLQRLEIARDANAYPVGRRFVESGRHHCVMLLQCVEDRQRIQTERRQLGVRNLDVDLFFLDADQLDFLDVGDLP</sequence>
<protein>
    <submittedName>
        <fullName evidence="2">Uncharacterized protein</fullName>
    </submittedName>
</protein>
<gene>
    <name evidence="2" type="ORF">ACCUM_3723</name>
</gene>
<keyword evidence="3" id="KW-1185">Reference proteome</keyword>
<evidence type="ECO:0000313" key="2">
    <source>
        <dbReference type="EMBL" id="TMQ76998.1"/>
    </source>
</evidence>
<organism evidence="2 3">
    <name type="scientific">Candidatus Accumulibacter phosphatis</name>
    <dbReference type="NCBI Taxonomy" id="327160"/>
    <lineage>
        <taxon>Bacteria</taxon>
        <taxon>Pseudomonadati</taxon>
        <taxon>Pseudomonadota</taxon>
        <taxon>Betaproteobacteria</taxon>
        <taxon>Candidatus Accumulibacter</taxon>
    </lineage>
</organism>
<reference evidence="2 3" key="1">
    <citation type="submission" date="2019-04" db="EMBL/GenBank/DDBJ databases">
        <title>A novel phosphate-accumulating bacterium identified in bioreactor for phosphate removal from wastewater.</title>
        <authorList>
            <person name="Kotlyarov R.Y."/>
            <person name="Beletsky A.V."/>
            <person name="Kallistova A.Y."/>
            <person name="Dorofeev A.G."/>
            <person name="Nikolaev Y.Y."/>
            <person name="Pimenov N.V."/>
            <person name="Ravin N.V."/>
            <person name="Mardanov A.V."/>
        </authorList>
    </citation>
    <scope>NUCLEOTIDE SEQUENCE [LARGE SCALE GENOMIC DNA]</scope>
    <source>
        <strain evidence="2 3">Bin19</strain>
    </source>
</reference>
<dbReference type="AlphaFoldDB" id="A0A5S4ENR8"/>
<accession>A0A5S4ENR8</accession>